<dbReference type="GO" id="GO:0006357">
    <property type="term" value="P:regulation of transcription by RNA polymerase II"/>
    <property type="evidence" value="ECO:0007669"/>
    <property type="project" value="TreeGrafter"/>
</dbReference>
<keyword evidence="3" id="KW-0539">Nucleus</keyword>
<keyword evidence="6" id="KW-1185">Reference proteome</keyword>
<dbReference type="CDD" id="cd20104">
    <property type="entry name" value="MBT_PHF20L1-like"/>
    <property type="match status" value="2"/>
</dbReference>
<protein>
    <submittedName>
        <fullName evidence="5">Ubiquitinspecific protease</fullName>
    </submittedName>
</protein>
<dbReference type="OMA" id="PNWRAFQ"/>
<evidence type="ECO:0000256" key="1">
    <source>
        <dbReference type="ARBA" id="ARBA00004123"/>
    </source>
</evidence>
<dbReference type="InterPro" id="IPR043449">
    <property type="entry name" value="PHF20-like"/>
</dbReference>
<keyword evidence="5" id="KW-0645">Protease</keyword>
<sequence length="627" mass="72187">MAWKSFEPPNCDADDWFVVTSDDERNEDYSEVGSSQLREKQSDFHTSKIKSSSLDPSEPLSKTFSACNKEIESPISPTRRTFKLLVWYSGLELPIEVVDETQKVLTVTTEGCLNQEMIREMVLTQSQLCQIFPHVTKVNVNEMIQACERLQDEMKWVPLQSIEKDNIKDGVKVSTLQLKSQIQQSIDPKCCQLLIETRFESKSDGKLQDWRCGRFFSDVLENTWRFELKTGQLIDALDTNKRWYESRIVDTGAVYVKIHYRGWTNKWDEWLRRTSTRLAPLHTKVPNWRAFQVNDEVLVGTEVSSKSYPEWRNARVTACARKGESYQIEVDVDGKKKWMDTQDELLCQKGTHKAVNTSVIKDLTSMVVPHTLLVDYFERPKKQLPCQEQPVDKIESISQATQVMQSVVAAIDSDEWCVVDNGDEGCSKEIVAAECMANEDVIESTSQEGDDAVRDTMSLMEHLSTDGHNSTPKAKSQMNVAKDKDNNWRFELHVGQLIDARDTDRKWYESRVVALKSQYVKVHYRGWTSKWDEWIERTSTRLAPLYTKIHNWRAFKAGDGVMVGRQVVGKTYPEWRNAIVTNCIESNGNQGLSIEEHTRLSIRRFISHRCFNLIQSQTVSNAIPTHN</sequence>
<evidence type="ECO:0000256" key="3">
    <source>
        <dbReference type="ARBA" id="ARBA00023242"/>
    </source>
</evidence>
<dbReference type="Proteomes" id="UP000054928">
    <property type="component" value="Unassembled WGS sequence"/>
</dbReference>
<dbReference type="EMBL" id="CCYD01003055">
    <property type="protein sequence ID" value="CEG49503.1"/>
    <property type="molecule type" value="Genomic_DNA"/>
</dbReference>
<dbReference type="PANTHER" id="PTHR15856:SF51">
    <property type="entry name" value="MBD-R2"/>
    <property type="match status" value="1"/>
</dbReference>
<organism evidence="5 6">
    <name type="scientific">Plasmopara halstedii</name>
    <name type="common">Downy mildew of sunflower</name>
    <dbReference type="NCBI Taxonomy" id="4781"/>
    <lineage>
        <taxon>Eukaryota</taxon>
        <taxon>Sar</taxon>
        <taxon>Stramenopiles</taxon>
        <taxon>Oomycota</taxon>
        <taxon>Peronosporomycetes</taxon>
        <taxon>Peronosporales</taxon>
        <taxon>Peronosporaceae</taxon>
        <taxon>Plasmopara</taxon>
    </lineage>
</organism>
<feature type="region of interest" description="Disordered" evidence="4">
    <location>
        <begin position="27"/>
        <end position="60"/>
    </location>
</feature>
<feature type="compositionally biased region" description="Polar residues" evidence="4">
    <location>
        <begin position="49"/>
        <end position="60"/>
    </location>
</feature>
<dbReference type="STRING" id="4781.A0A0P1B6V5"/>
<keyword evidence="5" id="KW-0378">Hydrolase</keyword>
<dbReference type="GO" id="GO:0008233">
    <property type="term" value="F:peptidase activity"/>
    <property type="evidence" value="ECO:0007669"/>
    <property type="project" value="UniProtKB-KW"/>
</dbReference>
<dbReference type="GO" id="GO:0005634">
    <property type="term" value="C:nucleus"/>
    <property type="evidence" value="ECO:0007669"/>
    <property type="project" value="UniProtKB-SubCell"/>
</dbReference>
<dbReference type="PANTHER" id="PTHR15856">
    <property type="entry name" value="PHD FINGER PROTEIN 20-RELATED"/>
    <property type="match status" value="1"/>
</dbReference>
<dbReference type="AlphaFoldDB" id="A0A0P1B6V5"/>
<accession>A0A0P1B6V5</accession>
<comment type="subcellular location">
    <subcellularLocation>
        <location evidence="1">Nucleus</location>
    </subcellularLocation>
</comment>
<dbReference type="OrthoDB" id="161570at2759"/>
<evidence type="ECO:0000256" key="2">
    <source>
        <dbReference type="ARBA" id="ARBA00022737"/>
    </source>
</evidence>
<dbReference type="GO" id="GO:0006508">
    <property type="term" value="P:proteolysis"/>
    <property type="evidence" value="ECO:0007669"/>
    <property type="project" value="UniProtKB-KW"/>
</dbReference>
<dbReference type="GeneID" id="36402318"/>
<dbReference type="GO" id="GO:0044545">
    <property type="term" value="C:NSL complex"/>
    <property type="evidence" value="ECO:0007669"/>
    <property type="project" value="TreeGrafter"/>
</dbReference>
<keyword evidence="2" id="KW-0677">Repeat</keyword>
<dbReference type="RefSeq" id="XP_024585872.1">
    <property type="nucleotide sequence ID" value="XM_024720699.1"/>
</dbReference>
<evidence type="ECO:0000256" key="4">
    <source>
        <dbReference type="SAM" id="MobiDB-lite"/>
    </source>
</evidence>
<evidence type="ECO:0000313" key="5">
    <source>
        <dbReference type="EMBL" id="CEG49503.1"/>
    </source>
</evidence>
<proteinExistence type="predicted"/>
<evidence type="ECO:0000313" key="6">
    <source>
        <dbReference type="Proteomes" id="UP000054928"/>
    </source>
</evidence>
<dbReference type="SUPFAM" id="SSF54160">
    <property type="entry name" value="Chromo domain-like"/>
    <property type="match status" value="2"/>
</dbReference>
<dbReference type="InterPro" id="IPR016197">
    <property type="entry name" value="Chromo-like_dom_sf"/>
</dbReference>
<feature type="compositionally biased region" description="Basic and acidic residues" evidence="4">
    <location>
        <begin position="37"/>
        <end position="46"/>
    </location>
</feature>
<reference evidence="6" key="1">
    <citation type="submission" date="2014-09" db="EMBL/GenBank/DDBJ databases">
        <authorList>
            <person name="Sharma Rahul"/>
            <person name="Thines Marco"/>
        </authorList>
    </citation>
    <scope>NUCLEOTIDE SEQUENCE [LARGE SCALE GENOMIC DNA]</scope>
</reference>
<name>A0A0P1B6V5_PLAHL</name>
<dbReference type="Gene3D" id="2.30.30.140">
    <property type="match status" value="2"/>
</dbReference>